<gene>
    <name evidence="1" type="ORF">BSAL_45130</name>
</gene>
<protein>
    <submittedName>
        <fullName evidence="1">Uncharacterized protein</fullName>
    </submittedName>
</protein>
<dbReference type="Proteomes" id="UP000051952">
    <property type="component" value="Unassembled WGS sequence"/>
</dbReference>
<name>A0A0S4KM03_BODSA</name>
<accession>A0A0S4KM03</accession>
<proteinExistence type="predicted"/>
<organism evidence="1 2">
    <name type="scientific">Bodo saltans</name>
    <name type="common">Flagellated protozoan</name>
    <dbReference type="NCBI Taxonomy" id="75058"/>
    <lineage>
        <taxon>Eukaryota</taxon>
        <taxon>Discoba</taxon>
        <taxon>Euglenozoa</taxon>
        <taxon>Kinetoplastea</taxon>
        <taxon>Metakinetoplastina</taxon>
        <taxon>Eubodonida</taxon>
        <taxon>Bodonidae</taxon>
        <taxon>Bodo</taxon>
    </lineage>
</organism>
<reference evidence="2" key="1">
    <citation type="submission" date="2015-09" db="EMBL/GenBank/DDBJ databases">
        <authorList>
            <consortium name="Pathogen Informatics"/>
        </authorList>
    </citation>
    <scope>NUCLEOTIDE SEQUENCE [LARGE SCALE GENOMIC DNA]</scope>
    <source>
        <strain evidence="2">Lake Konstanz</strain>
    </source>
</reference>
<dbReference type="EMBL" id="CYKH01002197">
    <property type="protein sequence ID" value="CUI15531.1"/>
    <property type="molecule type" value="Genomic_DNA"/>
</dbReference>
<dbReference type="AlphaFoldDB" id="A0A0S4KM03"/>
<feature type="non-terminal residue" evidence="1">
    <location>
        <position position="67"/>
    </location>
</feature>
<evidence type="ECO:0000313" key="1">
    <source>
        <dbReference type="EMBL" id="CUI15531.1"/>
    </source>
</evidence>
<evidence type="ECO:0000313" key="2">
    <source>
        <dbReference type="Proteomes" id="UP000051952"/>
    </source>
</evidence>
<dbReference type="VEuPathDB" id="TriTrypDB:BSAL_45130"/>
<sequence>MCVVADRVMRTFCESAWLYRSDEEADADLEQTVKLLCFMRLFTPHVFHRSVFPCCVIQTNSNMMQQR</sequence>
<keyword evidence="2" id="KW-1185">Reference proteome</keyword>